<proteinExistence type="predicted"/>
<evidence type="ECO:0000256" key="1">
    <source>
        <dbReference type="SAM" id="MobiDB-lite"/>
    </source>
</evidence>
<evidence type="ECO:0000313" key="2">
    <source>
        <dbReference type="EMBL" id="KAK9000763.1"/>
    </source>
</evidence>
<dbReference type="Proteomes" id="UP001396334">
    <property type="component" value="Unassembled WGS sequence"/>
</dbReference>
<reference evidence="2 3" key="1">
    <citation type="journal article" date="2024" name="G3 (Bethesda)">
        <title>Genome assembly of Hibiscus sabdariffa L. provides insights into metabolisms of medicinal natural products.</title>
        <authorList>
            <person name="Kim T."/>
        </authorList>
    </citation>
    <scope>NUCLEOTIDE SEQUENCE [LARGE SCALE GENOMIC DNA]</scope>
    <source>
        <strain evidence="2">TK-2024</strain>
        <tissue evidence="2">Old leaves</tissue>
    </source>
</reference>
<comment type="caution">
    <text evidence="2">The sequence shown here is derived from an EMBL/GenBank/DDBJ whole genome shotgun (WGS) entry which is preliminary data.</text>
</comment>
<protein>
    <submittedName>
        <fullName evidence="2">Uncharacterized protein</fullName>
    </submittedName>
</protein>
<name>A0ABR2QJA1_9ROSI</name>
<evidence type="ECO:0000313" key="3">
    <source>
        <dbReference type="Proteomes" id="UP001396334"/>
    </source>
</evidence>
<sequence length="77" mass="8264">MALLKIPDEEDNKVTPSDSSDNTEEALWFHCFVLSSSSSLGLLASDELNDGTFLSSASGSTEEAPGISTRDLRIPYP</sequence>
<keyword evidence="3" id="KW-1185">Reference proteome</keyword>
<organism evidence="2 3">
    <name type="scientific">Hibiscus sabdariffa</name>
    <name type="common">roselle</name>
    <dbReference type="NCBI Taxonomy" id="183260"/>
    <lineage>
        <taxon>Eukaryota</taxon>
        <taxon>Viridiplantae</taxon>
        <taxon>Streptophyta</taxon>
        <taxon>Embryophyta</taxon>
        <taxon>Tracheophyta</taxon>
        <taxon>Spermatophyta</taxon>
        <taxon>Magnoliopsida</taxon>
        <taxon>eudicotyledons</taxon>
        <taxon>Gunneridae</taxon>
        <taxon>Pentapetalae</taxon>
        <taxon>rosids</taxon>
        <taxon>malvids</taxon>
        <taxon>Malvales</taxon>
        <taxon>Malvaceae</taxon>
        <taxon>Malvoideae</taxon>
        <taxon>Hibiscus</taxon>
    </lineage>
</organism>
<gene>
    <name evidence="2" type="ORF">V6N11_081250</name>
</gene>
<feature type="region of interest" description="Disordered" evidence="1">
    <location>
        <begin position="1"/>
        <end position="22"/>
    </location>
</feature>
<feature type="region of interest" description="Disordered" evidence="1">
    <location>
        <begin position="53"/>
        <end position="77"/>
    </location>
</feature>
<dbReference type="EMBL" id="JBBPBN010000037">
    <property type="protein sequence ID" value="KAK9000763.1"/>
    <property type="molecule type" value="Genomic_DNA"/>
</dbReference>
<accession>A0ABR2QJA1</accession>